<dbReference type="EMBL" id="JABBWE010000052">
    <property type="protein sequence ID" value="KAG1790257.1"/>
    <property type="molecule type" value="Genomic_DNA"/>
</dbReference>
<keyword evidence="3" id="KW-1185">Reference proteome</keyword>
<dbReference type="GeneID" id="64600847"/>
<dbReference type="InterPro" id="IPR046521">
    <property type="entry name" value="DUF6698"/>
</dbReference>
<evidence type="ECO:0000256" key="1">
    <source>
        <dbReference type="SAM" id="MobiDB-lite"/>
    </source>
</evidence>
<dbReference type="RefSeq" id="XP_041157232.1">
    <property type="nucleotide sequence ID" value="XM_041307083.1"/>
</dbReference>
<gene>
    <name evidence="2" type="ORF">HD556DRAFT_1446394</name>
</gene>
<proteinExistence type="predicted"/>
<feature type="compositionally biased region" description="Polar residues" evidence="1">
    <location>
        <begin position="1"/>
        <end position="10"/>
    </location>
</feature>
<protein>
    <submittedName>
        <fullName evidence="2">Uncharacterized protein</fullName>
    </submittedName>
</protein>
<dbReference type="OrthoDB" id="3231188at2759"/>
<evidence type="ECO:0000313" key="2">
    <source>
        <dbReference type="EMBL" id="KAG1790257.1"/>
    </source>
</evidence>
<dbReference type="Proteomes" id="UP000719766">
    <property type="component" value="Unassembled WGS sequence"/>
</dbReference>
<comment type="caution">
    <text evidence="2">The sequence shown here is derived from an EMBL/GenBank/DDBJ whole genome shotgun (WGS) entry which is preliminary data.</text>
</comment>
<feature type="region of interest" description="Disordered" evidence="1">
    <location>
        <begin position="1"/>
        <end position="34"/>
    </location>
</feature>
<sequence length="465" mass="50718">MPQAGYSSDDITAELDAIEDTESESGNDEQDNEFDAQSDLDTLRMVLTMPQPDAPMHEVRRALEVAQQTYTAVRSELRALKKDHAMLQAAVPACSRNRVLKKTSTIDNDIARAGKMYAMLNYFWVMSGLFPTKPQPDIDPRSDTRWSSPEAKLNGLIFSSLKLDPTVFTDEAAKKKENAQLLALLKKDVGGEKYTRLAPILFMDPSALVPDAFLKTPVMAKIIRVEIFGKASLSGKTKGHPKARGQRWSTQCVTEGLIAGAAIVARFLLTHDQELTATGPATKIDYAQDFDFYLERLFKRSPWATSVINYYNQEVFGTSSVLATSGTPTPPSASQPHTWEDDFLQQLEDPASAPQTIPIPAPQLLSSSHITYAPTSASRADMNAVATVNYQTAMSISNPGGPATTTQLQLEVDIGCLAQRRVTAQAAQTPVDSDVVPVVPLAPPPALKRVTRNGGAKLRKVSGRK</sequence>
<accession>A0A9P7DEJ3</accession>
<evidence type="ECO:0000313" key="3">
    <source>
        <dbReference type="Proteomes" id="UP000719766"/>
    </source>
</evidence>
<feature type="compositionally biased region" description="Acidic residues" evidence="1">
    <location>
        <begin position="11"/>
        <end position="34"/>
    </location>
</feature>
<name>A0A9P7DEJ3_9AGAM</name>
<reference evidence="2" key="1">
    <citation type="journal article" date="2020" name="New Phytol.">
        <title>Comparative genomics reveals dynamic genome evolution in host specialist ectomycorrhizal fungi.</title>
        <authorList>
            <person name="Lofgren L.A."/>
            <person name="Nguyen N.H."/>
            <person name="Vilgalys R."/>
            <person name="Ruytinx J."/>
            <person name="Liao H.L."/>
            <person name="Branco S."/>
            <person name="Kuo A."/>
            <person name="LaButti K."/>
            <person name="Lipzen A."/>
            <person name="Andreopoulos W."/>
            <person name="Pangilinan J."/>
            <person name="Riley R."/>
            <person name="Hundley H."/>
            <person name="Na H."/>
            <person name="Barry K."/>
            <person name="Grigoriev I.V."/>
            <person name="Stajich J.E."/>
            <person name="Kennedy P.G."/>
        </authorList>
    </citation>
    <scope>NUCLEOTIDE SEQUENCE</scope>
    <source>
        <strain evidence="2">S12</strain>
    </source>
</reference>
<organism evidence="2 3">
    <name type="scientific">Suillus plorans</name>
    <dbReference type="NCBI Taxonomy" id="116603"/>
    <lineage>
        <taxon>Eukaryota</taxon>
        <taxon>Fungi</taxon>
        <taxon>Dikarya</taxon>
        <taxon>Basidiomycota</taxon>
        <taxon>Agaricomycotina</taxon>
        <taxon>Agaricomycetes</taxon>
        <taxon>Agaricomycetidae</taxon>
        <taxon>Boletales</taxon>
        <taxon>Suillineae</taxon>
        <taxon>Suillaceae</taxon>
        <taxon>Suillus</taxon>
    </lineage>
</organism>
<dbReference type="AlphaFoldDB" id="A0A9P7DEJ3"/>
<dbReference type="Pfam" id="PF20414">
    <property type="entry name" value="DUF6698"/>
    <property type="match status" value="1"/>
</dbReference>